<dbReference type="Gene3D" id="1.10.10.10">
    <property type="entry name" value="Winged helix-like DNA-binding domain superfamily/Winged helix DNA-binding domain"/>
    <property type="match status" value="1"/>
</dbReference>
<evidence type="ECO:0000313" key="5">
    <source>
        <dbReference type="EMBL" id="OTP67018.1"/>
    </source>
</evidence>
<dbReference type="CDD" id="cd07377">
    <property type="entry name" value="WHTH_GntR"/>
    <property type="match status" value="1"/>
</dbReference>
<dbReference type="SMART" id="SM00345">
    <property type="entry name" value="HTH_GNTR"/>
    <property type="match status" value="1"/>
</dbReference>
<dbReference type="InterPro" id="IPR036388">
    <property type="entry name" value="WH-like_DNA-bd_sf"/>
</dbReference>
<accession>A0A242M6X7</accession>
<dbReference type="GO" id="GO:0003700">
    <property type="term" value="F:DNA-binding transcription factor activity"/>
    <property type="evidence" value="ECO:0007669"/>
    <property type="project" value="InterPro"/>
</dbReference>
<protein>
    <submittedName>
        <fullName evidence="5">Transcriptional regulator, GntR family</fullName>
    </submittedName>
</protein>
<dbReference type="EMBL" id="NBTY01000198">
    <property type="protein sequence ID" value="OTP67018.1"/>
    <property type="molecule type" value="Genomic_DNA"/>
</dbReference>
<feature type="domain" description="HTH gntR-type" evidence="4">
    <location>
        <begin position="79"/>
        <end position="146"/>
    </location>
</feature>
<evidence type="ECO:0000256" key="3">
    <source>
        <dbReference type="ARBA" id="ARBA00023163"/>
    </source>
</evidence>
<dbReference type="Pfam" id="PF00392">
    <property type="entry name" value="GntR"/>
    <property type="match status" value="1"/>
</dbReference>
<dbReference type="PANTHER" id="PTHR43537">
    <property type="entry name" value="TRANSCRIPTIONAL REGULATOR, GNTR FAMILY"/>
    <property type="match status" value="1"/>
</dbReference>
<organism evidence="5 6">
    <name type="scientific">Caballeronia sordidicola</name>
    <name type="common">Burkholderia sordidicola</name>
    <dbReference type="NCBI Taxonomy" id="196367"/>
    <lineage>
        <taxon>Bacteria</taxon>
        <taxon>Pseudomonadati</taxon>
        <taxon>Pseudomonadota</taxon>
        <taxon>Betaproteobacteria</taxon>
        <taxon>Burkholderiales</taxon>
        <taxon>Burkholderiaceae</taxon>
        <taxon>Caballeronia</taxon>
    </lineage>
</organism>
<evidence type="ECO:0000313" key="6">
    <source>
        <dbReference type="Proteomes" id="UP000194546"/>
    </source>
</evidence>
<dbReference type="SUPFAM" id="SSF48008">
    <property type="entry name" value="GntR ligand-binding domain-like"/>
    <property type="match status" value="1"/>
</dbReference>
<sequence>MFGALSIYFLVQVRVMVMKKVLSAPTRPGAPSANGVNKSAGAASSLIAPVASSRGRGRASETRIALPNLRGQLQVDSHEPIGKQIFRALREAIFSGLLVPGTPMSETEVSEMFEVSRQPVREAFIKLVESGVLQVLPQRGTFVKKISPRRVREGRFIREAIEAAVARKAAVAITDPQLSDLADNLRDQKVAAKVNDTSAFLALDERFHFLIAQSIDCVAAWDTIQDIKAQMDRVRYLSLPDVSPLELIIRQHARIVSALKAHDADGAEEAMRAHLREILTSLKPVAERNPDWFEPDEPERVQLTI</sequence>
<dbReference type="SMART" id="SM00895">
    <property type="entry name" value="FCD"/>
    <property type="match status" value="1"/>
</dbReference>
<dbReference type="PANTHER" id="PTHR43537:SF6">
    <property type="entry name" value="HTH-TYPE TRANSCRIPTIONAL REPRESSOR RSPR"/>
    <property type="match status" value="1"/>
</dbReference>
<evidence type="ECO:0000256" key="2">
    <source>
        <dbReference type="ARBA" id="ARBA00023125"/>
    </source>
</evidence>
<keyword evidence="2" id="KW-0238">DNA-binding</keyword>
<keyword evidence="1" id="KW-0805">Transcription regulation</keyword>
<evidence type="ECO:0000256" key="1">
    <source>
        <dbReference type="ARBA" id="ARBA00023015"/>
    </source>
</evidence>
<dbReference type="PROSITE" id="PS50949">
    <property type="entry name" value="HTH_GNTR"/>
    <property type="match status" value="1"/>
</dbReference>
<dbReference type="InterPro" id="IPR011711">
    <property type="entry name" value="GntR_C"/>
</dbReference>
<dbReference type="AlphaFoldDB" id="A0A242M6X7"/>
<dbReference type="InterPro" id="IPR008920">
    <property type="entry name" value="TF_FadR/GntR_C"/>
</dbReference>
<dbReference type="Pfam" id="PF07729">
    <property type="entry name" value="FCD"/>
    <property type="match status" value="1"/>
</dbReference>
<name>A0A242M6X7_CABSO</name>
<dbReference type="GO" id="GO:0003677">
    <property type="term" value="F:DNA binding"/>
    <property type="evidence" value="ECO:0007669"/>
    <property type="project" value="UniProtKB-KW"/>
</dbReference>
<dbReference type="Proteomes" id="UP000194546">
    <property type="component" value="Unassembled WGS sequence"/>
</dbReference>
<proteinExistence type="predicted"/>
<gene>
    <name evidence="5" type="ORF">PAMC26510_31735</name>
</gene>
<reference evidence="5 6" key="1">
    <citation type="submission" date="2017-03" db="EMBL/GenBank/DDBJ databases">
        <title>Genome analysis of strain PAMC 26510.</title>
        <authorList>
            <person name="Oh H.-M."/>
            <person name="Yang J.-A."/>
        </authorList>
    </citation>
    <scope>NUCLEOTIDE SEQUENCE [LARGE SCALE GENOMIC DNA]</scope>
    <source>
        <strain evidence="5 6">PAMC 26510</strain>
    </source>
</reference>
<evidence type="ECO:0000259" key="4">
    <source>
        <dbReference type="PROSITE" id="PS50949"/>
    </source>
</evidence>
<comment type="caution">
    <text evidence="5">The sequence shown here is derived from an EMBL/GenBank/DDBJ whole genome shotgun (WGS) entry which is preliminary data.</text>
</comment>
<dbReference type="Gene3D" id="1.20.120.530">
    <property type="entry name" value="GntR ligand-binding domain-like"/>
    <property type="match status" value="1"/>
</dbReference>
<dbReference type="InterPro" id="IPR000524">
    <property type="entry name" value="Tscrpt_reg_HTH_GntR"/>
</dbReference>
<dbReference type="SUPFAM" id="SSF46785">
    <property type="entry name" value="Winged helix' DNA-binding domain"/>
    <property type="match status" value="1"/>
</dbReference>
<keyword evidence="3" id="KW-0804">Transcription</keyword>
<dbReference type="InterPro" id="IPR036390">
    <property type="entry name" value="WH_DNA-bd_sf"/>
</dbReference>